<reference evidence="6 7" key="1">
    <citation type="submission" date="2023-03" db="EMBL/GenBank/DDBJ databases">
        <title>Genome insight into feeding habits of ladybird beetles.</title>
        <authorList>
            <person name="Li H.-S."/>
            <person name="Huang Y.-H."/>
            <person name="Pang H."/>
        </authorList>
    </citation>
    <scope>NUCLEOTIDE SEQUENCE [LARGE SCALE GENOMIC DNA]</scope>
    <source>
        <strain evidence="6">SYSU_2023b</strain>
        <tissue evidence="6">Whole body</tissue>
    </source>
</reference>
<dbReference type="InterPro" id="IPR019786">
    <property type="entry name" value="Zinc_finger_PHD-type_CS"/>
</dbReference>
<accession>A0AAW1USM7</accession>
<dbReference type="PROSITE" id="PS01359">
    <property type="entry name" value="ZF_PHD_1"/>
    <property type="match status" value="1"/>
</dbReference>
<name>A0AAW1USM7_9CUCU</name>
<dbReference type="SUPFAM" id="SSF57903">
    <property type="entry name" value="FYVE/PHD zinc finger"/>
    <property type="match status" value="1"/>
</dbReference>
<evidence type="ECO:0000313" key="7">
    <source>
        <dbReference type="Proteomes" id="UP001431783"/>
    </source>
</evidence>
<dbReference type="InterPro" id="IPR001965">
    <property type="entry name" value="Znf_PHD"/>
</dbReference>
<dbReference type="EMBL" id="JARQZJ010000100">
    <property type="protein sequence ID" value="KAK9886482.1"/>
    <property type="molecule type" value="Genomic_DNA"/>
</dbReference>
<gene>
    <name evidence="6" type="ORF">WA026_016766</name>
</gene>
<dbReference type="InterPro" id="IPR013083">
    <property type="entry name" value="Znf_RING/FYVE/PHD"/>
</dbReference>
<dbReference type="SMART" id="SM00249">
    <property type="entry name" value="PHD"/>
    <property type="match status" value="1"/>
</dbReference>
<sequence length="120" mass="13853">MQKLVENTPDLSKPGPSNAISNIKNIQIIKQEKLSFVRCMKCKTYAKDKNQMLKCSFCKHSYHISCVPKSHRENFESDDEGESFVCVACYVLDKDDESDDDTDESTQNLYEAYRQSIKRV</sequence>
<dbReference type="InterPro" id="IPR019787">
    <property type="entry name" value="Znf_PHD-finger"/>
</dbReference>
<evidence type="ECO:0000256" key="4">
    <source>
        <dbReference type="PROSITE-ProRule" id="PRU00146"/>
    </source>
</evidence>
<comment type="caution">
    <text evidence="6">The sequence shown here is derived from an EMBL/GenBank/DDBJ whole genome shotgun (WGS) entry which is preliminary data.</text>
</comment>
<dbReference type="Gene3D" id="3.30.40.10">
    <property type="entry name" value="Zinc/RING finger domain, C3HC4 (zinc finger)"/>
    <property type="match status" value="1"/>
</dbReference>
<proteinExistence type="predicted"/>
<evidence type="ECO:0000313" key="6">
    <source>
        <dbReference type="EMBL" id="KAK9886482.1"/>
    </source>
</evidence>
<evidence type="ECO:0000256" key="1">
    <source>
        <dbReference type="ARBA" id="ARBA00022723"/>
    </source>
</evidence>
<protein>
    <recommendedName>
        <fullName evidence="5">PHD-type domain-containing protein</fullName>
    </recommendedName>
</protein>
<evidence type="ECO:0000256" key="2">
    <source>
        <dbReference type="ARBA" id="ARBA00022771"/>
    </source>
</evidence>
<dbReference type="GO" id="GO:0008270">
    <property type="term" value="F:zinc ion binding"/>
    <property type="evidence" value="ECO:0007669"/>
    <property type="project" value="UniProtKB-KW"/>
</dbReference>
<feature type="domain" description="PHD-type" evidence="5">
    <location>
        <begin position="36"/>
        <end position="92"/>
    </location>
</feature>
<dbReference type="AlphaFoldDB" id="A0AAW1USM7"/>
<dbReference type="PROSITE" id="PS50016">
    <property type="entry name" value="ZF_PHD_2"/>
    <property type="match status" value="1"/>
</dbReference>
<dbReference type="InterPro" id="IPR011011">
    <property type="entry name" value="Znf_FYVE_PHD"/>
</dbReference>
<dbReference type="CDD" id="cd15489">
    <property type="entry name" value="PHD_SF"/>
    <property type="match status" value="1"/>
</dbReference>
<dbReference type="Proteomes" id="UP001431783">
    <property type="component" value="Unassembled WGS sequence"/>
</dbReference>
<keyword evidence="1" id="KW-0479">Metal-binding</keyword>
<dbReference type="Pfam" id="PF00628">
    <property type="entry name" value="PHD"/>
    <property type="match status" value="1"/>
</dbReference>
<evidence type="ECO:0000259" key="5">
    <source>
        <dbReference type="PROSITE" id="PS50016"/>
    </source>
</evidence>
<keyword evidence="3" id="KW-0862">Zinc</keyword>
<evidence type="ECO:0000256" key="3">
    <source>
        <dbReference type="ARBA" id="ARBA00022833"/>
    </source>
</evidence>
<keyword evidence="2 4" id="KW-0863">Zinc-finger</keyword>
<keyword evidence="7" id="KW-1185">Reference proteome</keyword>
<organism evidence="6 7">
    <name type="scientific">Henosepilachna vigintioctopunctata</name>
    <dbReference type="NCBI Taxonomy" id="420089"/>
    <lineage>
        <taxon>Eukaryota</taxon>
        <taxon>Metazoa</taxon>
        <taxon>Ecdysozoa</taxon>
        <taxon>Arthropoda</taxon>
        <taxon>Hexapoda</taxon>
        <taxon>Insecta</taxon>
        <taxon>Pterygota</taxon>
        <taxon>Neoptera</taxon>
        <taxon>Endopterygota</taxon>
        <taxon>Coleoptera</taxon>
        <taxon>Polyphaga</taxon>
        <taxon>Cucujiformia</taxon>
        <taxon>Coccinelloidea</taxon>
        <taxon>Coccinellidae</taxon>
        <taxon>Epilachninae</taxon>
        <taxon>Epilachnini</taxon>
        <taxon>Henosepilachna</taxon>
    </lineage>
</organism>